<keyword evidence="7 9" id="KW-0808">Transferase</keyword>
<dbReference type="EMBL" id="WFLM01000005">
    <property type="protein sequence ID" value="KAB8037125.1"/>
    <property type="molecule type" value="Genomic_DNA"/>
</dbReference>
<dbReference type="PANTHER" id="PTHR32179:SF3">
    <property type="entry name" value="NICOTINATE-NUCLEOTIDE PYROPHOSPHORYLASE [CARBOXYLATING]"/>
    <property type="match status" value="1"/>
</dbReference>
<dbReference type="NCBIfam" id="TIGR00078">
    <property type="entry name" value="nadC"/>
    <property type="match status" value="1"/>
</dbReference>
<feature type="binding site" evidence="10">
    <location>
        <position position="144"/>
    </location>
    <ligand>
        <name>substrate</name>
    </ligand>
</feature>
<accession>A0A6N6VTK7</accession>
<feature type="binding site" evidence="10">
    <location>
        <position position="264"/>
    </location>
    <ligand>
        <name>substrate</name>
    </ligand>
</feature>
<evidence type="ECO:0000256" key="10">
    <source>
        <dbReference type="PIRSR" id="PIRSR006250-1"/>
    </source>
</evidence>
<protein>
    <recommendedName>
        <fullName evidence="4">nicotinate-nucleotide diphosphorylase (carboxylating)</fullName>
        <ecNumber evidence="4">2.4.2.19</ecNumber>
    </recommendedName>
    <alternativeName>
        <fullName evidence="8">Quinolinate phosphoribosyltransferase [decarboxylating]</fullName>
    </alternativeName>
</protein>
<sequence length="331" mass="36903">MSKALKLSLIGCTMDHTKVKPRCPFLMPKNELTQNDFIHFCTSKLGVTPNRILKDILQWLEEDHGSGDPTLFAAMDKNQTAEFYIVAKQDFILSGLHMMQETFYQASGGTIKLYSDCNDGDFIKKGSVVLGGTGSASCILLAERVALNLCSKISGITSKTKTILQEIRKYSSNISLLETRKTTPGLRIYEKYATRIAGARNHRHGLDTGAMLKENHLRAIGSIEESLDNLSKNIPILTKIEIEVTNLTEFRAALKKGADVIMLDNFSEKDVLLAIKEKNKLNQNIKIELSGNLDEKNIEEISKLGVDFLSMGALIHKAIWVDMSLQLYLPH</sequence>
<dbReference type="EC" id="2.4.2.19" evidence="4"/>
<dbReference type="InterPro" id="IPR037128">
    <property type="entry name" value="Quinolinate_PRibosylTase_N_sf"/>
</dbReference>
<dbReference type="AlphaFoldDB" id="A0A6N6VTK7"/>
<dbReference type="SUPFAM" id="SSF51690">
    <property type="entry name" value="Nicotinate/Quinolinate PRTase C-terminal domain-like"/>
    <property type="match status" value="1"/>
</dbReference>
<feature type="binding site" evidence="10">
    <location>
        <begin position="311"/>
        <end position="313"/>
    </location>
    <ligand>
        <name>substrate</name>
    </ligand>
</feature>
<dbReference type="CDD" id="cd01572">
    <property type="entry name" value="QPRTase"/>
    <property type="match status" value="1"/>
</dbReference>
<evidence type="ECO:0000259" key="11">
    <source>
        <dbReference type="Pfam" id="PF01729"/>
    </source>
</evidence>
<evidence type="ECO:0000313" key="13">
    <source>
        <dbReference type="EMBL" id="KAB8037125.1"/>
    </source>
</evidence>
<keyword evidence="6 9" id="KW-0328">Glycosyltransferase</keyword>
<dbReference type="InterPro" id="IPR036068">
    <property type="entry name" value="Nicotinate_pribotase-like_C"/>
</dbReference>
<dbReference type="UniPathway" id="UPA00253">
    <property type="reaction ID" value="UER00331"/>
</dbReference>
<dbReference type="GO" id="GO:0009435">
    <property type="term" value="P:NAD+ biosynthetic process"/>
    <property type="evidence" value="ECO:0007669"/>
    <property type="project" value="UniProtKB-UniPathway"/>
</dbReference>
<keyword evidence="5" id="KW-0662">Pyridine nucleotide biosynthesis</keyword>
<dbReference type="InterPro" id="IPR002638">
    <property type="entry name" value="Quinolinate_PRibosylTrfase_C"/>
</dbReference>
<reference evidence="13 14" key="1">
    <citation type="submission" date="2019-10" db="EMBL/GenBank/DDBJ databases">
        <title>New species of Slilvanegrellaceae.</title>
        <authorList>
            <person name="Pitt A."/>
            <person name="Hahn M.W."/>
        </authorList>
    </citation>
    <scope>NUCLEOTIDE SEQUENCE [LARGE SCALE GENOMIC DNA]</scope>
    <source>
        <strain evidence="13 14">SP-Ram-0.45-NSY-1</strain>
    </source>
</reference>
<dbReference type="GO" id="GO:0005737">
    <property type="term" value="C:cytoplasm"/>
    <property type="evidence" value="ECO:0007669"/>
    <property type="project" value="TreeGrafter"/>
</dbReference>
<evidence type="ECO:0000256" key="7">
    <source>
        <dbReference type="ARBA" id="ARBA00022679"/>
    </source>
</evidence>
<evidence type="ECO:0000256" key="9">
    <source>
        <dbReference type="PIRNR" id="PIRNR006250"/>
    </source>
</evidence>
<evidence type="ECO:0000256" key="2">
    <source>
        <dbReference type="ARBA" id="ARBA00004893"/>
    </source>
</evidence>
<evidence type="ECO:0000256" key="5">
    <source>
        <dbReference type="ARBA" id="ARBA00022642"/>
    </source>
</evidence>
<dbReference type="Pfam" id="PF01729">
    <property type="entry name" value="QRPTase_C"/>
    <property type="match status" value="1"/>
</dbReference>
<feature type="binding site" evidence="10">
    <location>
        <begin position="179"/>
        <end position="181"/>
    </location>
    <ligand>
        <name>substrate</name>
    </ligand>
</feature>
<feature type="binding site" evidence="10">
    <location>
        <begin position="290"/>
        <end position="292"/>
    </location>
    <ligand>
        <name>substrate</name>
    </ligand>
</feature>
<dbReference type="InterPro" id="IPR027277">
    <property type="entry name" value="NadC/ModD"/>
</dbReference>
<comment type="similarity">
    <text evidence="3 9">Belongs to the NadC/ModD family.</text>
</comment>
<feature type="binding site" evidence="10">
    <location>
        <position position="213"/>
    </location>
    <ligand>
        <name>substrate</name>
    </ligand>
</feature>
<organism evidence="13 14">
    <name type="scientific">Silvanigrella paludirubra</name>
    <dbReference type="NCBI Taxonomy" id="2499159"/>
    <lineage>
        <taxon>Bacteria</taxon>
        <taxon>Pseudomonadati</taxon>
        <taxon>Bdellovibrionota</taxon>
        <taxon>Oligoflexia</taxon>
        <taxon>Silvanigrellales</taxon>
        <taxon>Silvanigrellaceae</taxon>
        <taxon>Silvanigrella</taxon>
    </lineage>
</organism>
<name>A0A6N6VTK7_9BACT</name>
<dbReference type="Proteomes" id="UP000437748">
    <property type="component" value="Unassembled WGS sequence"/>
</dbReference>
<dbReference type="FunFam" id="3.20.20.70:FF:000030">
    <property type="entry name" value="Nicotinate-nucleotide pyrophosphorylase, carboxylating"/>
    <property type="match status" value="1"/>
</dbReference>
<dbReference type="InterPro" id="IPR013785">
    <property type="entry name" value="Aldolase_TIM"/>
</dbReference>
<dbReference type="PIRSF" id="PIRSF006250">
    <property type="entry name" value="NadC_ModD"/>
    <property type="match status" value="1"/>
</dbReference>
<dbReference type="SUPFAM" id="SSF54675">
    <property type="entry name" value="Nicotinate/Quinolinate PRTase N-terminal domain-like"/>
    <property type="match status" value="1"/>
</dbReference>
<feature type="binding site" evidence="10">
    <location>
        <position position="203"/>
    </location>
    <ligand>
        <name>substrate</name>
    </ligand>
</feature>
<feature type="domain" description="Quinolinate phosphoribosyl transferase C-terminal" evidence="11">
    <location>
        <begin position="156"/>
        <end position="326"/>
    </location>
</feature>
<comment type="caution">
    <text evidence="13">The sequence shown here is derived from an EMBL/GenBank/DDBJ whole genome shotgun (WGS) entry which is preliminary data.</text>
</comment>
<evidence type="ECO:0000256" key="1">
    <source>
        <dbReference type="ARBA" id="ARBA00003237"/>
    </source>
</evidence>
<evidence type="ECO:0000256" key="8">
    <source>
        <dbReference type="ARBA" id="ARBA00033102"/>
    </source>
</evidence>
<evidence type="ECO:0000256" key="4">
    <source>
        <dbReference type="ARBA" id="ARBA00011944"/>
    </source>
</evidence>
<evidence type="ECO:0000259" key="12">
    <source>
        <dbReference type="Pfam" id="PF02749"/>
    </source>
</evidence>
<proteinExistence type="inferred from homology"/>
<dbReference type="GO" id="GO:0004514">
    <property type="term" value="F:nicotinate-nucleotide diphosphorylase (carboxylating) activity"/>
    <property type="evidence" value="ECO:0007669"/>
    <property type="project" value="UniProtKB-EC"/>
</dbReference>
<evidence type="ECO:0000313" key="14">
    <source>
        <dbReference type="Proteomes" id="UP000437748"/>
    </source>
</evidence>
<gene>
    <name evidence="13" type="primary">nadC</name>
    <name evidence="13" type="ORF">GCL60_14950</name>
</gene>
<dbReference type="Pfam" id="PF02749">
    <property type="entry name" value="QRPTase_N"/>
    <property type="match status" value="1"/>
</dbReference>
<keyword evidence="14" id="KW-1185">Reference proteome</keyword>
<evidence type="ECO:0000256" key="3">
    <source>
        <dbReference type="ARBA" id="ARBA00009400"/>
    </source>
</evidence>
<comment type="pathway">
    <text evidence="2">Cofactor biosynthesis; NAD(+) biosynthesis; nicotinate D-ribonucleotide from quinolinate: step 1/1.</text>
</comment>
<dbReference type="InterPro" id="IPR004393">
    <property type="entry name" value="NadC"/>
</dbReference>
<evidence type="ECO:0000256" key="6">
    <source>
        <dbReference type="ARBA" id="ARBA00022676"/>
    </source>
</evidence>
<dbReference type="InterPro" id="IPR022412">
    <property type="entry name" value="Quinolinate_PRibosylTrfase_N"/>
</dbReference>
<comment type="function">
    <text evidence="1">Involved in the catabolism of quinolinic acid (QA).</text>
</comment>
<dbReference type="GO" id="GO:0034213">
    <property type="term" value="P:quinolinate catabolic process"/>
    <property type="evidence" value="ECO:0007669"/>
    <property type="project" value="TreeGrafter"/>
</dbReference>
<feature type="binding site" evidence="10">
    <location>
        <position position="243"/>
    </location>
    <ligand>
        <name>substrate</name>
    </ligand>
</feature>
<dbReference type="Gene3D" id="3.20.20.70">
    <property type="entry name" value="Aldolase class I"/>
    <property type="match status" value="1"/>
</dbReference>
<feature type="domain" description="Quinolinate phosphoribosyl transferase N-terminal" evidence="12">
    <location>
        <begin position="74"/>
        <end position="154"/>
    </location>
</feature>
<dbReference type="PANTHER" id="PTHR32179">
    <property type="entry name" value="NICOTINATE-NUCLEOTIDE PYROPHOSPHORYLASE [CARBOXYLATING]"/>
    <property type="match status" value="1"/>
</dbReference>
<dbReference type="Gene3D" id="3.90.1170.20">
    <property type="entry name" value="Quinolinate phosphoribosyl transferase, N-terminal domain"/>
    <property type="match status" value="1"/>
</dbReference>